<dbReference type="EMBL" id="FLRB01000019">
    <property type="protein sequence ID" value="SBT22438.1"/>
    <property type="molecule type" value="Genomic_DNA"/>
</dbReference>
<dbReference type="Proteomes" id="UP000092871">
    <property type="component" value="Unassembled WGS sequence"/>
</dbReference>
<sequence>MFFLRGFIYLFALVGVAHCISLEAYQLGTAAEYNESSLVERMQDLFTFSSALTFLVCAYFSKPLRQACILLSALMFMMFVRESDSFLDLYVFDGAWQLFVGGILAMTLYYLRHQVKESYYSLKHFSETSSFGFVVSGLVIILAFSRMFGRTSFWHSLMGDAYVRSVKNVVEEGTELLGYAIVMIAATELLYFVCAAVKQNKAASRVTSDNYAKSKLAH</sequence>
<dbReference type="Proteomes" id="UP000092840">
    <property type="component" value="Unassembled WGS sequence"/>
</dbReference>
<dbReference type="RefSeq" id="WP_067036266.1">
    <property type="nucleotide sequence ID" value="NZ_FLRA01000017.1"/>
</dbReference>
<organism evidence="2 5">
    <name type="scientific">Marinomonas gallaica</name>
    <dbReference type="NCBI Taxonomy" id="1806667"/>
    <lineage>
        <taxon>Bacteria</taxon>
        <taxon>Pseudomonadati</taxon>
        <taxon>Pseudomonadota</taxon>
        <taxon>Gammaproteobacteria</taxon>
        <taxon>Oceanospirillales</taxon>
        <taxon>Oceanospirillaceae</taxon>
        <taxon>Marinomonas</taxon>
    </lineage>
</organism>
<dbReference type="OrthoDB" id="1425700at2"/>
<protein>
    <submittedName>
        <fullName evidence="2">Uncharacterized protein</fullName>
    </submittedName>
</protein>
<feature type="transmembrane region" description="Helical" evidence="1">
    <location>
        <begin position="131"/>
        <end position="149"/>
    </location>
</feature>
<evidence type="ECO:0000313" key="4">
    <source>
        <dbReference type="Proteomes" id="UP000092840"/>
    </source>
</evidence>
<evidence type="ECO:0000313" key="5">
    <source>
        <dbReference type="Proteomes" id="UP000092871"/>
    </source>
</evidence>
<proteinExistence type="predicted"/>
<reference evidence="2 5" key="1">
    <citation type="submission" date="2016-06" db="EMBL/GenBank/DDBJ databases">
        <authorList>
            <person name="Kjaerup R.B."/>
            <person name="Dalgaard T.S."/>
            <person name="Juul-Madsen H.R."/>
        </authorList>
    </citation>
    <scope>NUCLEOTIDE SEQUENCE [LARGE SCALE GENOMIC DNA]</scope>
    <source>
        <strain evidence="2 5">CECT 5115</strain>
    </source>
</reference>
<accession>A0A1C3JS44</accession>
<dbReference type="EMBL" id="FLRA01000017">
    <property type="protein sequence ID" value="SBT18058.1"/>
    <property type="molecule type" value="Genomic_DNA"/>
</dbReference>
<keyword evidence="1" id="KW-0472">Membrane</keyword>
<evidence type="ECO:0000256" key="1">
    <source>
        <dbReference type="SAM" id="Phobius"/>
    </source>
</evidence>
<keyword evidence="1" id="KW-0812">Transmembrane</keyword>
<keyword evidence="4" id="KW-1185">Reference proteome</keyword>
<evidence type="ECO:0000313" key="3">
    <source>
        <dbReference type="EMBL" id="SBT22438.1"/>
    </source>
</evidence>
<feature type="transmembrane region" description="Helical" evidence="1">
    <location>
        <begin position="176"/>
        <end position="197"/>
    </location>
</feature>
<dbReference type="AlphaFoldDB" id="A0A1C3JS44"/>
<keyword evidence="1" id="KW-1133">Transmembrane helix</keyword>
<name>A0A1C3JS44_9GAMM</name>
<gene>
    <name evidence="2" type="ORF">MGA5115_02177</name>
    <name evidence="3" type="ORF">MGA5116_03059</name>
</gene>
<evidence type="ECO:0000313" key="2">
    <source>
        <dbReference type="EMBL" id="SBT18058.1"/>
    </source>
</evidence>
<reference evidence="3 4" key="2">
    <citation type="submission" date="2016-06" db="EMBL/GenBank/DDBJ databases">
        <authorList>
            <person name="Rodrigo-Torres L."/>
            <person name="Arahal D.R."/>
        </authorList>
    </citation>
    <scope>NUCLEOTIDE SEQUENCE [LARGE SCALE GENOMIC DNA]</scope>
    <source>
        <strain evidence="3 4">CECT 5116</strain>
    </source>
</reference>
<feature type="transmembrane region" description="Helical" evidence="1">
    <location>
        <begin position="89"/>
        <end position="111"/>
    </location>
</feature>